<dbReference type="Proteomes" id="UP000829354">
    <property type="component" value="Chromosome IV"/>
</dbReference>
<dbReference type="AlphaFoldDB" id="A0AAE9JFD6"/>
<feature type="transmembrane region" description="Helical" evidence="1">
    <location>
        <begin position="81"/>
        <end position="99"/>
    </location>
</feature>
<evidence type="ECO:0000256" key="1">
    <source>
        <dbReference type="SAM" id="Phobius"/>
    </source>
</evidence>
<protein>
    <submittedName>
        <fullName evidence="2">Uncharacterized protein</fullName>
    </submittedName>
</protein>
<proteinExistence type="predicted"/>
<name>A0AAE9JFD6_CAEBR</name>
<keyword evidence="1" id="KW-0472">Membrane</keyword>
<organism evidence="2 3">
    <name type="scientific">Caenorhabditis briggsae</name>
    <dbReference type="NCBI Taxonomy" id="6238"/>
    <lineage>
        <taxon>Eukaryota</taxon>
        <taxon>Metazoa</taxon>
        <taxon>Ecdysozoa</taxon>
        <taxon>Nematoda</taxon>
        <taxon>Chromadorea</taxon>
        <taxon>Rhabditida</taxon>
        <taxon>Rhabditina</taxon>
        <taxon>Rhabditomorpha</taxon>
        <taxon>Rhabditoidea</taxon>
        <taxon>Rhabditidae</taxon>
        <taxon>Peloderinae</taxon>
        <taxon>Caenorhabditis</taxon>
    </lineage>
</organism>
<feature type="transmembrane region" description="Helical" evidence="1">
    <location>
        <begin position="39"/>
        <end position="60"/>
    </location>
</feature>
<sequence length="193" mass="22428">MKEPNAQNLNHVILGFFGMIISVWTLFGFIIATDYRFDSFIFALIHFLALCFFLASYLMICNACSDPYSILPPENRPFFGIKINVALFGLFHLTVSIVSFFLTKFWPICCLLQFSSFILSINAWACYFTESYILCEHRIYQWDMEDSPVDGIICQVAVRRNSGDMEDKTNLPIGFQFDDKLDISSLRGYYRFR</sequence>
<dbReference type="EMBL" id="CP092623">
    <property type="protein sequence ID" value="UMM28566.1"/>
    <property type="molecule type" value="Genomic_DNA"/>
</dbReference>
<evidence type="ECO:0000313" key="3">
    <source>
        <dbReference type="Proteomes" id="UP000829354"/>
    </source>
</evidence>
<keyword evidence="1" id="KW-0812">Transmembrane</keyword>
<evidence type="ECO:0000313" key="2">
    <source>
        <dbReference type="EMBL" id="UMM28566.1"/>
    </source>
</evidence>
<reference evidence="2 3" key="1">
    <citation type="submission" date="2022-04" db="EMBL/GenBank/DDBJ databases">
        <title>Chromosome-level reference genomes for two strains of Caenorhabditis briggsae: an improved platform for comparative genomics.</title>
        <authorList>
            <person name="Stevens L."/>
            <person name="Andersen E."/>
        </authorList>
    </citation>
    <scope>NUCLEOTIDE SEQUENCE [LARGE SCALE GENOMIC DNA]</scope>
    <source>
        <strain evidence="2">VX34</strain>
        <tissue evidence="2">Whole-organism</tissue>
    </source>
</reference>
<accession>A0AAE9JFD6</accession>
<feature type="transmembrane region" description="Helical" evidence="1">
    <location>
        <begin position="12"/>
        <end position="33"/>
    </location>
</feature>
<keyword evidence="3" id="KW-1185">Reference proteome</keyword>
<feature type="transmembrane region" description="Helical" evidence="1">
    <location>
        <begin position="105"/>
        <end position="128"/>
    </location>
</feature>
<gene>
    <name evidence="2" type="ORF">L5515_011349</name>
</gene>
<keyword evidence="1" id="KW-1133">Transmembrane helix</keyword>